<proteinExistence type="predicted"/>
<keyword evidence="3" id="KW-1185">Reference proteome</keyword>
<accession>A0ABS7AHF4</accession>
<feature type="signal peptide" evidence="1">
    <location>
        <begin position="1"/>
        <end position="23"/>
    </location>
</feature>
<dbReference type="EMBL" id="JAHYBZ010000014">
    <property type="protein sequence ID" value="MBW6401744.1"/>
    <property type="molecule type" value="Genomic_DNA"/>
</dbReference>
<protein>
    <submittedName>
        <fullName evidence="2">Transporter</fullName>
    </submittedName>
</protein>
<keyword evidence="1" id="KW-0732">Signal</keyword>
<dbReference type="Proteomes" id="UP001196565">
    <property type="component" value="Unassembled WGS sequence"/>
</dbReference>
<dbReference type="RefSeq" id="WP_219766616.1">
    <property type="nucleotide sequence ID" value="NZ_JAHYBZ010000014.1"/>
</dbReference>
<feature type="chain" id="PRO_5046700873" evidence="1">
    <location>
        <begin position="24"/>
        <end position="262"/>
    </location>
</feature>
<organism evidence="2 3">
    <name type="scientific">Roseomonas alba</name>
    <dbReference type="NCBI Taxonomy" id="2846776"/>
    <lineage>
        <taxon>Bacteria</taxon>
        <taxon>Pseudomonadati</taxon>
        <taxon>Pseudomonadota</taxon>
        <taxon>Alphaproteobacteria</taxon>
        <taxon>Acetobacterales</taxon>
        <taxon>Roseomonadaceae</taxon>
        <taxon>Roseomonas</taxon>
    </lineage>
</organism>
<sequence length="262" mass="28097">MSAPRLASGLALLAAAAAAPAFGQSDVDLAAELANPVAALISVPFQNNLDFGGGTGDAFRYNLNIQPVVPVTLTPSWNLIVRTIVPVLYTERVYDDHRAGLGDITQSFFFSPSQPVNGITWGLGPAVLYPSGTNGYSQRQWGVGPTGVLLRQSGPWIFGALVNHIWGMGGAPDGSEAVNATFLQPFLNYITPSQTTFFLNTETTYDWSRQQWTVPINAGVNQLVSIGGQRVQVGAGIRYFAEKPDGGPDWGIRLNLVFVFPK</sequence>
<gene>
    <name evidence="2" type="ORF">KPL78_28080</name>
</gene>
<evidence type="ECO:0000313" key="3">
    <source>
        <dbReference type="Proteomes" id="UP001196565"/>
    </source>
</evidence>
<evidence type="ECO:0000313" key="2">
    <source>
        <dbReference type="EMBL" id="MBW6401744.1"/>
    </source>
</evidence>
<name>A0ABS7AHF4_9PROT</name>
<reference evidence="2 3" key="1">
    <citation type="submission" date="2021-07" db="EMBL/GenBank/DDBJ databases">
        <authorList>
            <person name="So Y."/>
        </authorList>
    </citation>
    <scope>NUCLEOTIDE SEQUENCE [LARGE SCALE GENOMIC DNA]</scope>
    <source>
        <strain evidence="2 3">HJA6</strain>
    </source>
</reference>
<comment type="caution">
    <text evidence="2">The sequence shown here is derived from an EMBL/GenBank/DDBJ whole genome shotgun (WGS) entry which is preliminary data.</text>
</comment>
<evidence type="ECO:0000256" key="1">
    <source>
        <dbReference type="SAM" id="SignalP"/>
    </source>
</evidence>